<evidence type="ECO:0000256" key="1">
    <source>
        <dbReference type="SAM" id="MobiDB-lite"/>
    </source>
</evidence>
<dbReference type="InterPro" id="IPR036645">
    <property type="entry name" value="Elafin-like_sf"/>
</dbReference>
<reference evidence="4 5" key="1">
    <citation type="journal article" date="2018" name="Nat. Ecol. Evol.">
        <title>Genomic signatures of mitonuclear coevolution across populations of Tigriopus californicus.</title>
        <authorList>
            <person name="Barreto F.S."/>
            <person name="Watson E.T."/>
            <person name="Lima T.G."/>
            <person name="Willett C.S."/>
            <person name="Edmands S."/>
            <person name="Li W."/>
            <person name="Burton R.S."/>
        </authorList>
    </citation>
    <scope>NUCLEOTIDE SEQUENCE [LARGE SCALE GENOMIC DNA]</scope>
    <source>
        <strain evidence="4 5">San Diego</strain>
    </source>
</reference>
<dbReference type="Pfam" id="PF00095">
    <property type="entry name" value="WAP"/>
    <property type="match status" value="1"/>
</dbReference>
<protein>
    <recommendedName>
        <fullName evidence="3">WAP domain-containing protein</fullName>
    </recommendedName>
</protein>
<accession>A0A553PTM8</accession>
<comment type="caution">
    <text evidence="4">The sequence shown here is derived from an EMBL/GenBank/DDBJ whole genome shotgun (WGS) entry which is preliminary data.</text>
</comment>
<dbReference type="EMBL" id="VCGU01000001">
    <property type="protein sequence ID" value="TRY81043.1"/>
    <property type="molecule type" value="Genomic_DNA"/>
</dbReference>
<organism evidence="4 5">
    <name type="scientific">Tigriopus californicus</name>
    <name type="common">Marine copepod</name>
    <dbReference type="NCBI Taxonomy" id="6832"/>
    <lineage>
        <taxon>Eukaryota</taxon>
        <taxon>Metazoa</taxon>
        <taxon>Ecdysozoa</taxon>
        <taxon>Arthropoda</taxon>
        <taxon>Crustacea</taxon>
        <taxon>Multicrustacea</taxon>
        <taxon>Hexanauplia</taxon>
        <taxon>Copepoda</taxon>
        <taxon>Harpacticoida</taxon>
        <taxon>Harpacticidae</taxon>
        <taxon>Tigriopus</taxon>
    </lineage>
</organism>
<feature type="region of interest" description="Disordered" evidence="1">
    <location>
        <begin position="135"/>
        <end position="162"/>
    </location>
</feature>
<dbReference type="Proteomes" id="UP000318571">
    <property type="component" value="Chromosome 12"/>
</dbReference>
<feature type="compositionally biased region" description="Basic and acidic residues" evidence="1">
    <location>
        <begin position="28"/>
        <end position="37"/>
    </location>
</feature>
<evidence type="ECO:0000259" key="3">
    <source>
        <dbReference type="Pfam" id="PF00095"/>
    </source>
</evidence>
<name>A0A553PTM8_TIGCA</name>
<proteinExistence type="predicted"/>
<gene>
    <name evidence="4" type="ORF">TCAL_06496</name>
</gene>
<feature type="region of interest" description="Disordered" evidence="1">
    <location>
        <begin position="184"/>
        <end position="211"/>
    </location>
</feature>
<feature type="compositionally biased region" description="Basic and acidic residues" evidence="1">
    <location>
        <begin position="196"/>
        <end position="206"/>
    </location>
</feature>
<feature type="compositionally biased region" description="Low complexity" evidence="1">
    <location>
        <begin position="135"/>
        <end position="147"/>
    </location>
</feature>
<evidence type="ECO:0000313" key="5">
    <source>
        <dbReference type="Proteomes" id="UP000318571"/>
    </source>
</evidence>
<feature type="chain" id="PRO_5021817406" description="WAP domain-containing protein" evidence="2">
    <location>
        <begin position="20"/>
        <end position="261"/>
    </location>
</feature>
<evidence type="ECO:0000313" key="4">
    <source>
        <dbReference type="EMBL" id="TRY81043.1"/>
    </source>
</evidence>
<dbReference type="AlphaFoldDB" id="A0A553PTM8"/>
<feature type="domain" description="WAP" evidence="3">
    <location>
        <begin position="188"/>
        <end position="241"/>
    </location>
</feature>
<keyword evidence="5" id="KW-1185">Reference proteome</keyword>
<sequence>MWLTSVLVLTLSYSSLASGKISDVALRQSDRGGRGERGSSPALEHHRGRPEPQSTRGGKAQPEGRTIGVIADFFLSAHCLLTDCEKSSKRAEYCCSRSLNPDCCSRSSNSIYDYYHQHQHYHNPGYPAIPGSYPGSYPPYQQQYPQYPQYPPGSPQLPPKYPSAPYPGYNPYNPISPVSPTYPQGIQKPGSCPRNSRSDWQSDYHHQSTYSSKTSSVAGNYIRSCSYDFECPNQEKCCHTELHRGIFTMNCQYPIRSSYYY</sequence>
<dbReference type="GO" id="GO:0030414">
    <property type="term" value="F:peptidase inhibitor activity"/>
    <property type="evidence" value="ECO:0007669"/>
    <property type="project" value="InterPro"/>
</dbReference>
<keyword evidence="2" id="KW-0732">Signal</keyword>
<dbReference type="Gene3D" id="4.10.75.10">
    <property type="entry name" value="Elafin-like"/>
    <property type="match status" value="1"/>
</dbReference>
<feature type="signal peptide" evidence="2">
    <location>
        <begin position="1"/>
        <end position="19"/>
    </location>
</feature>
<dbReference type="InterPro" id="IPR008197">
    <property type="entry name" value="WAP_dom"/>
</dbReference>
<feature type="compositionally biased region" description="Pro residues" evidence="1">
    <location>
        <begin position="148"/>
        <end position="162"/>
    </location>
</feature>
<feature type="region of interest" description="Disordered" evidence="1">
    <location>
        <begin position="27"/>
        <end position="62"/>
    </location>
</feature>
<dbReference type="GO" id="GO:0005576">
    <property type="term" value="C:extracellular region"/>
    <property type="evidence" value="ECO:0007669"/>
    <property type="project" value="InterPro"/>
</dbReference>
<evidence type="ECO:0000256" key="2">
    <source>
        <dbReference type="SAM" id="SignalP"/>
    </source>
</evidence>